<evidence type="ECO:0000313" key="2">
    <source>
        <dbReference type="EMBL" id="KAJ7034348.1"/>
    </source>
</evidence>
<protein>
    <submittedName>
        <fullName evidence="2">Uncharacterized protein</fullName>
    </submittedName>
</protein>
<feature type="region of interest" description="Disordered" evidence="1">
    <location>
        <begin position="391"/>
        <end position="466"/>
    </location>
</feature>
<dbReference type="Proteomes" id="UP001218188">
    <property type="component" value="Unassembled WGS sequence"/>
</dbReference>
<dbReference type="GO" id="GO:0033167">
    <property type="term" value="C:ARC complex"/>
    <property type="evidence" value="ECO:0007669"/>
    <property type="project" value="InterPro"/>
</dbReference>
<dbReference type="Pfam" id="PF09692">
    <property type="entry name" value="Arb1"/>
    <property type="match status" value="1"/>
</dbReference>
<dbReference type="GO" id="GO:0031047">
    <property type="term" value="P:regulatory ncRNA-mediated gene silencing"/>
    <property type="evidence" value="ECO:0007669"/>
    <property type="project" value="InterPro"/>
</dbReference>
<dbReference type="InterPro" id="IPR018606">
    <property type="entry name" value="Arb1"/>
</dbReference>
<feature type="compositionally biased region" description="Basic and acidic residues" evidence="1">
    <location>
        <begin position="207"/>
        <end position="221"/>
    </location>
</feature>
<dbReference type="AlphaFoldDB" id="A0AAD6SV14"/>
<evidence type="ECO:0000313" key="3">
    <source>
        <dbReference type="Proteomes" id="UP001218188"/>
    </source>
</evidence>
<keyword evidence="3" id="KW-1185">Reference proteome</keyword>
<comment type="caution">
    <text evidence="2">The sequence shown here is derived from an EMBL/GenBank/DDBJ whole genome shotgun (WGS) entry which is preliminary data.</text>
</comment>
<name>A0AAD6SV14_9AGAR</name>
<feature type="compositionally biased region" description="Low complexity" evidence="1">
    <location>
        <begin position="599"/>
        <end position="612"/>
    </location>
</feature>
<feature type="region of interest" description="Disordered" evidence="1">
    <location>
        <begin position="673"/>
        <end position="692"/>
    </location>
</feature>
<organism evidence="2 3">
    <name type="scientific">Mycena alexandri</name>
    <dbReference type="NCBI Taxonomy" id="1745969"/>
    <lineage>
        <taxon>Eukaryota</taxon>
        <taxon>Fungi</taxon>
        <taxon>Dikarya</taxon>
        <taxon>Basidiomycota</taxon>
        <taxon>Agaricomycotina</taxon>
        <taxon>Agaricomycetes</taxon>
        <taxon>Agaricomycetidae</taxon>
        <taxon>Agaricales</taxon>
        <taxon>Marasmiineae</taxon>
        <taxon>Mycenaceae</taxon>
        <taxon>Mycena</taxon>
    </lineage>
</organism>
<feature type="region of interest" description="Disordered" evidence="1">
    <location>
        <begin position="1"/>
        <end position="24"/>
    </location>
</feature>
<evidence type="ECO:0000256" key="1">
    <source>
        <dbReference type="SAM" id="MobiDB-lite"/>
    </source>
</evidence>
<dbReference type="EMBL" id="JARJCM010000058">
    <property type="protein sequence ID" value="KAJ7034348.1"/>
    <property type="molecule type" value="Genomic_DNA"/>
</dbReference>
<proteinExistence type="predicted"/>
<reference evidence="2" key="1">
    <citation type="submission" date="2023-03" db="EMBL/GenBank/DDBJ databases">
        <title>Massive genome expansion in bonnet fungi (Mycena s.s.) driven by repeated elements and novel gene families across ecological guilds.</title>
        <authorList>
            <consortium name="Lawrence Berkeley National Laboratory"/>
            <person name="Harder C.B."/>
            <person name="Miyauchi S."/>
            <person name="Viragh M."/>
            <person name="Kuo A."/>
            <person name="Thoen E."/>
            <person name="Andreopoulos B."/>
            <person name="Lu D."/>
            <person name="Skrede I."/>
            <person name="Drula E."/>
            <person name="Henrissat B."/>
            <person name="Morin E."/>
            <person name="Kohler A."/>
            <person name="Barry K."/>
            <person name="LaButti K."/>
            <person name="Morin E."/>
            <person name="Salamov A."/>
            <person name="Lipzen A."/>
            <person name="Mereny Z."/>
            <person name="Hegedus B."/>
            <person name="Baldrian P."/>
            <person name="Stursova M."/>
            <person name="Weitz H."/>
            <person name="Taylor A."/>
            <person name="Grigoriev I.V."/>
            <person name="Nagy L.G."/>
            <person name="Martin F."/>
            <person name="Kauserud H."/>
        </authorList>
    </citation>
    <scope>NUCLEOTIDE SEQUENCE</scope>
    <source>
        <strain evidence="2">CBHHK200</strain>
    </source>
</reference>
<feature type="region of interest" description="Disordered" evidence="1">
    <location>
        <begin position="589"/>
        <end position="628"/>
    </location>
</feature>
<feature type="compositionally biased region" description="Low complexity" evidence="1">
    <location>
        <begin position="179"/>
        <end position="188"/>
    </location>
</feature>
<feature type="region of interest" description="Disordered" evidence="1">
    <location>
        <begin position="175"/>
        <end position="234"/>
    </location>
</feature>
<sequence>MSTPAANTPQPEFPPRKIRFPPFPEVPAGVTITPFKDFREHGIQMRLLDELDEEENIEKDGLGIPTIPLRVKHDTDISKTNPNRKRKTAKELAAAARVGVRKEWWEDWEEAEDLRNHGPYNMNSARVDRFHQAASDFQRYRKFPSISTNVQWLWDQFRIYSGLLGTTPVWQKASEKAAQEAAAAASAADGAEPSHDDFSDDENPDSDPQKSSRDQGGEKRFPPHPRPRAPYELYGKPPVVVEGNDEIKTLLDTARAAKEERAAEFLDDPARAMRVFLSSYMRNQGMVYADRNLVYTPHLMRFFVNYLLRNRVFDDDKAAERSLKSALDTIDAAAAELPLTAKLAKALPDEFSSACKAWWGRRADGEPEMGAEVDAEFESKLKEENVEVIRQADVPLPPPSADDDDATLDPPDSLSAPLAPEAEERGAAYDPASFTPIPAPAPEDAAAWENGGEAPDPASDWAPPPAPSLAALGLSALEHSHTPGVVEWSVRRVKAIHFPAKPAAAESDAAAAVGDVAQEKPDAEVEAVDPEAVERALEAKLARVVMGPWLGWDLPSASMPGVDSGAGTGTAAGTVPRILGSSRGAVVLPAAPAPPPPSSTDADPATPSAAPAPHAPTPAQVQLGPGGLKPHDPLADDLTLLLDPKVARTLVVGMGLGATWVQLARLQDLPAASSTGATEGVENGGKKKKLTKAQKERRALRYWYLDEQMMVLPSYWLA</sequence>
<accession>A0AAD6SV14</accession>
<feature type="compositionally biased region" description="Polar residues" evidence="1">
    <location>
        <begin position="1"/>
        <end position="10"/>
    </location>
</feature>
<gene>
    <name evidence="2" type="ORF">C8F04DRAFT_1234380</name>
</gene>